<dbReference type="SUPFAM" id="SSF56219">
    <property type="entry name" value="DNase I-like"/>
    <property type="match status" value="1"/>
</dbReference>
<accession>A0A8T0S1L6</accession>
<dbReference type="EMBL" id="CM029046">
    <property type="protein sequence ID" value="KAG2590703.1"/>
    <property type="molecule type" value="Genomic_DNA"/>
</dbReference>
<dbReference type="GO" id="GO:0003824">
    <property type="term" value="F:catalytic activity"/>
    <property type="evidence" value="ECO:0007669"/>
    <property type="project" value="InterPro"/>
</dbReference>
<feature type="domain" description="Endonuclease/exonuclease/phosphatase" evidence="1">
    <location>
        <begin position="6"/>
        <end position="145"/>
    </location>
</feature>
<protein>
    <recommendedName>
        <fullName evidence="1">Endonuclease/exonuclease/phosphatase domain-containing protein</fullName>
    </recommendedName>
</protein>
<dbReference type="InterPro" id="IPR005135">
    <property type="entry name" value="Endo/exonuclease/phosphatase"/>
</dbReference>
<keyword evidence="3" id="KW-1185">Reference proteome</keyword>
<dbReference type="AlphaFoldDB" id="A0A8T0S1L6"/>
<dbReference type="Gene3D" id="3.60.10.10">
    <property type="entry name" value="Endonuclease/exonuclease/phosphatase"/>
    <property type="match status" value="1"/>
</dbReference>
<proteinExistence type="predicted"/>
<sequence length="147" mass="16864">MKDIFWNSRGLRDLAKINFLRDIAVEKDLDFIALLETHKRDFTEDMLDDFCGGREFFWHWIPPKGRSGGILLGVNLSAFVVENTQVGDFFFVFFTVKNKCDGFRWVLMAVYGAAQPEHKDSFLAEFVNTCSSQTLPLLVGGDFNLIR</sequence>
<evidence type="ECO:0000313" key="3">
    <source>
        <dbReference type="Proteomes" id="UP000823388"/>
    </source>
</evidence>
<evidence type="ECO:0000259" key="1">
    <source>
        <dbReference type="Pfam" id="PF03372"/>
    </source>
</evidence>
<comment type="caution">
    <text evidence="2">The sequence shown here is derived from an EMBL/GenBank/DDBJ whole genome shotgun (WGS) entry which is preliminary data.</text>
</comment>
<dbReference type="Pfam" id="PF03372">
    <property type="entry name" value="Exo_endo_phos"/>
    <property type="match status" value="1"/>
</dbReference>
<dbReference type="Proteomes" id="UP000823388">
    <property type="component" value="Chromosome 5N"/>
</dbReference>
<evidence type="ECO:0000313" key="2">
    <source>
        <dbReference type="EMBL" id="KAG2590703.1"/>
    </source>
</evidence>
<feature type="non-terminal residue" evidence="2">
    <location>
        <position position="147"/>
    </location>
</feature>
<dbReference type="InterPro" id="IPR036691">
    <property type="entry name" value="Endo/exonu/phosph_ase_sf"/>
</dbReference>
<name>A0A8T0S1L6_PANVG</name>
<organism evidence="2 3">
    <name type="scientific">Panicum virgatum</name>
    <name type="common">Blackwell switchgrass</name>
    <dbReference type="NCBI Taxonomy" id="38727"/>
    <lineage>
        <taxon>Eukaryota</taxon>
        <taxon>Viridiplantae</taxon>
        <taxon>Streptophyta</taxon>
        <taxon>Embryophyta</taxon>
        <taxon>Tracheophyta</taxon>
        <taxon>Spermatophyta</taxon>
        <taxon>Magnoliopsida</taxon>
        <taxon>Liliopsida</taxon>
        <taxon>Poales</taxon>
        <taxon>Poaceae</taxon>
        <taxon>PACMAD clade</taxon>
        <taxon>Panicoideae</taxon>
        <taxon>Panicodae</taxon>
        <taxon>Paniceae</taxon>
        <taxon>Panicinae</taxon>
        <taxon>Panicum</taxon>
        <taxon>Panicum sect. Hiantes</taxon>
    </lineage>
</organism>
<reference evidence="2" key="1">
    <citation type="submission" date="2020-05" db="EMBL/GenBank/DDBJ databases">
        <title>WGS assembly of Panicum virgatum.</title>
        <authorList>
            <person name="Lovell J.T."/>
            <person name="Jenkins J."/>
            <person name="Shu S."/>
            <person name="Juenger T.E."/>
            <person name="Schmutz J."/>
        </authorList>
    </citation>
    <scope>NUCLEOTIDE SEQUENCE</scope>
    <source>
        <strain evidence="2">AP13</strain>
    </source>
</reference>
<gene>
    <name evidence="2" type="ORF">PVAP13_5NG425600</name>
</gene>